<evidence type="ECO:0000313" key="5">
    <source>
        <dbReference type="Proteomes" id="UP001469749"/>
    </source>
</evidence>
<evidence type="ECO:0000313" key="4">
    <source>
        <dbReference type="EMBL" id="MEQ2365558.1"/>
    </source>
</evidence>
<feature type="compositionally biased region" description="Gly residues" evidence="1">
    <location>
        <begin position="210"/>
        <end position="248"/>
    </location>
</feature>
<evidence type="ECO:0000256" key="2">
    <source>
        <dbReference type="SAM" id="Phobius"/>
    </source>
</evidence>
<organism evidence="4 5">
    <name type="scientific">Coprococcus intestinihominis</name>
    <dbReference type="NCBI Taxonomy" id="3133154"/>
    <lineage>
        <taxon>Bacteria</taxon>
        <taxon>Bacillati</taxon>
        <taxon>Bacillota</taxon>
        <taxon>Clostridia</taxon>
        <taxon>Lachnospirales</taxon>
        <taxon>Lachnospiraceae</taxon>
        <taxon>Coprococcus</taxon>
    </lineage>
</organism>
<name>A0ABV1B545_9FIRM</name>
<feature type="signal peptide" evidence="3">
    <location>
        <begin position="1"/>
        <end position="27"/>
    </location>
</feature>
<protein>
    <submittedName>
        <fullName evidence="4">MucBP domain-containing protein</fullName>
    </submittedName>
</protein>
<feature type="region of interest" description="Disordered" evidence="1">
    <location>
        <begin position="196"/>
        <end position="303"/>
    </location>
</feature>
<sequence length="356" mass="36834">MKKYKKLFVSLLAAAVLTVGSAFSVMAADTYTYKVTVYAGNKGTIDGQEQKEITGLSLGSQVILDINSVKVTDDKYYVKGFRLSGRDNEEALATPTIEVDGDVDYVVAYGIKGDMVAYTVNYQDANGKTLADSQTFYGNAGDKPVVAYKYIENYIPQALALTKTLSDNESQNVFTFTYTPGETDRIVETTTTVTTIVPGPTTTTTTTGTTGTGTTGTGTTGTGTTGTTGTGTTGTTGTGTTGTTGTGTGTAANGTNAANNAAGDNTANGANTNAGGTTDNQNNGQDADNQDNQTTDIPDNQVPETLVDLDDEETPKSNIDAEDGSNTLPMVGGAAIGILSVAALVALFVYLKKRSR</sequence>
<gene>
    <name evidence="4" type="ORF">WMO25_10655</name>
</gene>
<accession>A0ABV1B545</accession>
<evidence type="ECO:0000256" key="3">
    <source>
        <dbReference type="SAM" id="SignalP"/>
    </source>
</evidence>
<reference evidence="4 5" key="1">
    <citation type="submission" date="2024-03" db="EMBL/GenBank/DDBJ databases">
        <title>Human intestinal bacterial collection.</title>
        <authorList>
            <person name="Pauvert C."/>
            <person name="Hitch T.C.A."/>
            <person name="Clavel T."/>
        </authorList>
    </citation>
    <scope>NUCLEOTIDE SEQUENCE [LARGE SCALE GENOMIC DNA]</scope>
    <source>
        <strain evidence="4 5">CLA-AA-H190</strain>
    </source>
</reference>
<feature type="chain" id="PRO_5047025516" evidence="3">
    <location>
        <begin position="28"/>
        <end position="356"/>
    </location>
</feature>
<dbReference type="Proteomes" id="UP001469749">
    <property type="component" value="Unassembled WGS sequence"/>
</dbReference>
<keyword evidence="5" id="KW-1185">Reference proteome</keyword>
<feature type="compositionally biased region" description="Low complexity" evidence="1">
    <location>
        <begin position="196"/>
        <end position="209"/>
    </location>
</feature>
<dbReference type="EMBL" id="JBBMEK010000131">
    <property type="protein sequence ID" value="MEQ2365558.1"/>
    <property type="molecule type" value="Genomic_DNA"/>
</dbReference>
<feature type="compositionally biased region" description="Low complexity" evidence="1">
    <location>
        <begin position="249"/>
        <end position="296"/>
    </location>
</feature>
<feature type="transmembrane region" description="Helical" evidence="2">
    <location>
        <begin position="328"/>
        <end position="351"/>
    </location>
</feature>
<evidence type="ECO:0000256" key="1">
    <source>
        <dbReference type="SAM" id="MobiDB-lite"/>
    </source>
</evidence>
<keyword evidence="3" id="KW-0732">Signal</keyword>
<dbReference type="RefSeq" id="WP_349085323.1">
    <property type="nucleotide sequence ID" value="NZ_JBBMEK010000131.1"/>
</dbReference>
<keyword evidence="2" id="KW-1133">Transmembrane helix</keyword>
<comment type="caution">
    <text evidence="4">The sequence shown here is derived from an EMBL/GenBank/DDBJ whole genome shotgun (WGS) entry which is preliminary data.</text>
</comment>
<keyword evidence="2" id="KW-0472">Membrane</keyword>
<proteinExistence type="predicted"/>
<keyword evidence="2" id="KW-0812">Transmembrane</keyword>